<sequence>MVLINTPLIVQLIKDGKASPELTHQELKELICKSESKDAWRAYQSALETQKLKATTDALAKAKAELAALEGGQTGGNADPPIDPPGRTAKAGEKRKNIASSRSSSSTSNHSKKPRKKKTTTPRKLTPKKSTPPTEMEIVDEF</sequence>
<dbReference type="Proteomes" id="UP000887578">
    <property type="component" value="Unplaced"/>
</dbReference>
<proteinExistence type="predicted"/>
<feature type="compositionally biased region" description="Basic residues" evidence="1">
    <location>
        <begin position="110"/>
        <end position="127"/>
    </location>
</feature>
<feature type="compositionally biased region" description="Low complexity" evidence="1">
    <location>
        <begin position="100"/>
        <end position="109"/>
    </location>
</feature>
<protein>
    <submittedName>
        <fullName evidence="3">Uncharacterized protein</fullName>
    </submittedName>
</protein>
<name>A0A914RC55_9BILA</name>
<evidence type="ECO:0000313" key="2">
    <source>
        <dbReference type="Proteomes" id="UP000887578"/>
    </source>
</evidence>
<reference evidence="3" key="1">
    <citation type="submission" date="2022-11" db="UniProtKB">
        <authorList>
            <consortium name="WormBaseParasite"/>
        </authorList>
    </citation>
    <scope>IDENTIFICATION</scope>
</reference>
<evidence type="ECO:0000313" key="3">
    <source>
        <dbReference type="WBParaSite" id="PDA_v2.g9214.t1"/>
    </source>
</evidence>
<dbReference type="WBParaSite" id="PDA_v2.g9214.t1">
    <property type="protein sequence ID" value="PDA_v2.g9214.t1"/>
    <property type="gene ID" value="PDA_v2.g9214"/>
</dbReference>
<evidence type="ECO:0000256" key="1">
    <source>
        <dbReference type="SAM" id="MobiDB-lite"/>
    </source>
</evidence>
<dbReference type="AlphaFoldDB" id="A0A914RC55"/>
<feature type="region of interest" description="Disordered" evidence="1">
    <location>
        <begin position="68"/>
        <end position="142"/>
    </location>
</feature>
<keyword evidence="2" id="KW-1185">Reference proteome</keyword>
<organism evidence="2 3">
    <name type="scientific">Panagrolaimus davidi</name>
    <dbReference type="NCBI Taxonomy" id="227884"/>
    <lineage>
        <taxon>Eukaryota</taxon>
        <taxon>Metazoa</taxon>
        <taxon>Ecdysozoa</taxon>
        <taxon>Nematoda</taxon>
        <taxon>Chromadorea</taxon>
        <taxon>Rhabditida</taxon>
        <taxon>Tylenchina</taxon>
        <taxon>Panagrolaimomorpha</taxon>
        <taxon>Panagrolaimoidea</taxon>
        <taxon>Panagrolaimidae</taxon>
        <taxon>Panagrolaimus</taxon>
    </lineage>
</organism>
<accession>A0A914RC55</accession>